<gene>
    <name evidence="7" type="ORF">JKK62_05750</name>
</gene>
<keyword evidence="8" id="KW-1185">Reference proteome</keyword>
<comment type="similarity">
    <text evidence="2 4">Belongs to the bacterial solute-binding protein 3 family.</text>
</comment>
<feature type="signal peptide" evidence="5">
    <location>
        <begin position="1"/>
        <end position="21"/>
    </location>
</feature>
<feature type="chain" id="PRO_5038820953" evidence="5">
    <location>
        <begin position="22"/>
        <end position="266"/>
    </location>
</feature>
<dbReference type="EMBL" id="JAEQMG010000048">
    <property type="protein sequence ID" value="MBK6088160.1"/>
    <property type="molecule type" value="Genomic_DNA"/>
</dbReference>
<evidence type="ECO:0000313" key="7">
    <source>
        <dbReference type="EMBL" id="MBK6088160.1"/>
    </source>
</evidence>
<feature type="domain" description="Solute-binding protein family 3/N-terminal" evidence="6">
    <location>
        <begin position="40"/>
        <end position="266"/>
    </location>
</feature>
<evidence type="ECO:0000313" key="8">
    <source>
        <dbReference type="Proteomes" id="UP000633365"/>
    </source>
</evidence>
<dbReference type="InterPro" id="IPR001638">
    <property type="entry name" value="Solute-binding_3/MltF_N"/>
</dbReference>
<dbReference type="RefSeq" id="WP_186832841.1">
    <property type="nucleotide sequence ID" value="NZ_JAEQMG010000048.1"/>
</dbReference>
<dbReference type="AlphaFoldDB" id="A0A934WRI5"/>
<sequence length="266" mass="28207">MKKIIALVMAVAMIASVAMLAGCGNSNKDAAKATEAKAAKLTMATNATFPPYEYKEGEEFVGIDVEIAKAIADKLGMELEIADIEFDSIITGVQTGKYDMGMAGMTVTDERKQSVDFSDSYATGIQAVIVKDGSDIKSADDLLAEGTSYKVGVQLSTTGDFLIGEDYAKAGKEESLITKFQSGNDAVSALASGKVDAVVIDNEPAKSYVAATQGLQILDSKYAEEDYAICFAKNNTELKDKVNGALKELIADGTVKNIIDKYIKAN</sequence>
<evidence type="ECO:0000256" key="1">
    <source>
        <dbReference type="ARBA" id="ARBA00004196"/>
    </source>
</evidence>
<evidence type="ECO:0000256" key="4">
    <source>
        <dbReference type="RuleBase" id="RU003744"/>
    </source>
</evidence>
<dbReference type="InterPro" id="IPR018313">
    <property type="entry name" value="SBP_3_CS"/>
</dbReference>
<dbReference type="Pfam" id="PF00497">
    <property type="entry name" value="SBP_bac_3"/>
    <property type="match status" value="1"/>
</dbReference>
<evidence type="ECO:0000259" key="6">
    <source>
        <dbReference type="SMART" id="SM00062"/>
    </source>
</evidence>
<dbReference type="SMART" id="SM00062">
    <property type="entry name" value="PBPb"/>
    <property type="match status" value="1"/>
</dbReference>
<comment type="subcellular location">
    <subcellularLocation>
        <location evidence="1">Cell envelope</location>
    </subcellularLocation>
</comment>
<dbReference type="SUPFAM" id="SSF53850">
    <property type="entry name" value="Periplasmic binding protein-like II"/>
    <property type="match status" value="1"/>
</dbReference>
<protein>
    <submittedName>
        <fullName evidence="7">Transporter substrate-binding domain-containing protein</fullName>
    </submittedName>
</protein>
<dbReference type="PROSITE" id="PS51257">
    <property type="entry name" value="PROKAR_LIPOPROTEIN"/>
    <property type="match status" value="1"/>
</dbReference>
<evidence type="ECO:0000256" key="5">
    <source>
        <dbReference type="SAM" id="SignalP"/>
    </source>
</evidence>
<organism evidence="7 8">
    <name type="scientific">Ruminococcus difficilis</name>
    <dbReference type="NCBI Taxonomy" id="2763069"/>
    <lineage>
        <taxon>Bacteria</taxon>
        <taxon>Bacillati</taxon>
        <taxon>Bacillota</taxon>
        <taxon>Clostridia</taxon>
        <taxon>Eubacteriales</taxon>
        <taxon>Oscillospiraceae</taxon>
        <taxon>Ruminococcus</taxon>
    </lineage>
</organism>
<accession>A0A934WRI5</accession>
<comment type="caution">
    <text evidence="7">The sequence shown here is derived from an EMBL/GenBank/DDBJ whole genome shotgun (WGS) entry which is preliminary data.</text>
</comment>
<dbReference type="GO" id="GO:0030313">
    <property type="term" value="C:cell envelope"/>
    <property type="evidence" value="ECO:0007669"/>
    <property type="project" value="UniProtKB-SubCell"/>
</dbReference>
<proteinExistence type="inferred from homology"/>
<dbReference type="PANTHER" id="PTHR35936:SF17">
    <property type="entry name" value="ARGININE-BINDING EXTRACELLULAR PROTEIN ARTP"/>
    <property type="match status" value="1"/>
</dbReference>
<name>A0A934WRI5_9FIRM</name>
<dbReference type="PROSITE" id="PS01039">
    <property type="entry name" value="SBP_BACTERIAL_3"/>
    <property type="match status" value="1"/>
</dbReference>
<dbReference type="PANTHER" id="PTHR35936">
    <property type="entry name" value="MEMBRANE-BOUND LYTIC MUREIN TRANSGLYCOSYLASE F"/>
    <property type="match status" value="1"/>
</dbReference>
<evidence type="ECO:0000256" key="2">
    <source>
        <dbReference type="ARBA" id="ARBA00010333"/>
    </source>
</evidence>
<dbReference type="Gene3D" id="3.40.190.10">
    <property type="entry name" value="Periplasmic binding protein-like II"/>
    <property type="match status" value="2"/>
</dbReference>
<reference evidence="7" key="1">
    <citation type="submission" date="2021-01" db="EMBL/GenBank/DDBJ databases">
        <title>Genome public.</title>
        <authorList>
            <person name="Liu C."/>
            <person name="Sun Q."/>
        </authorList>
    </citation>
    <scope>NUCLEOTIDE SEQUENCE</scope>
    <source>
        <strain evidence="7">M6</strain>
    </source>
</reference>
<evidence type="ECO:0000256" key="3">
    <source>
        <dbReference type="ARBA" id="ARBA00022729"/>
    </source>
</evidence>
<dbReference type="Proteomes" id="UP000633365">
    <property type="component" value="Unassembled WGS sequence"/>
</dbReference>
<keyword evidence="3 5" id="KW-0732">Signal</keyword>